<feature type="compositionally biased region" description="Basic and acidic residues" evidence="1">
    <location>
        <begin position="120"/>
        <end position="137"/>
    </location>
</feature>
<name>A0A812HD23_9DINO</name>
<dbReference type="AlphaFoldDB" id="A0A812HD23"/>
<reference evidence="2" key="1">
    <citation type="submission" date="2021-02" db="EMBL/GenBank/DDBJ databases">
        <authorList>
            <person name="Dougan E. K."/>
            <person name="Rhodes N."/>
            <person name="Thang M."/>
            <person name="Chan C."/>
        </authorList>
    </citation>
    <scope>NUCLEOTIDE SEQUENCE</scope>
</reference>
<evidence type="ECO:0000313" key="2">
    <source>
        <dbReference type="EMBL" id="CAE6946082.1"/>
    </source>
</evidence>
<sequence>MDEYQEPGLTRFFEILEEYWVFENEPSDEPRMLALMDGPVEDDYPAAAVDEPSMPLLDARIAEYRASCDIDLPGVSLAEAGVEAPRAGECLPETSEDEAEDGTADVEMPMACEKGQTSAEAERAPETEKVSEAKLAEDVETQPTEARSPKMMAEHVETKPAQAMPSEKIAEHVETEPAQAIPPKKKQHKFGPSSMPGLLELQLLKDKLATRKEMIRHSVVLECRINVVCAVHTLHVL</sequence>
<proteinExistence type="predicted"/>
<gene>
    <name evidence="2" type="ORF">SNAT2548_LOCUS1399</name>
</gene>
<organism evidence="2 3">
    <name type="scientific">Symbiodinium natans</name>
    <dbReference type="NCBI Taxonomy" id="878477"/>
    <lineage>
        <taxon>Eukaryota</taxon>
        <taxon>Sar</taxon>
        <taxon>Alveolata</taxon>
        <taxon>Dinophyceae</taxon>
        <taxon>Suessiales</taxon>
        <taxon>Symbiodiniaceae</taxon>
        <taxon>Symbiodinium</taxon>
    </lineage>
</organism>
<feature type="region of interest" description="Disordered" evidence="1">
    <location>
        <begin position="115"/>
        <end position="152"/>
    </location>
</feature>
<evidence type="ECO:0000256" key="1">
    <source>
        <dbReference type="SAM" id="MobiDB-lite"/>
    </source>
</evidence>
<dbReference type="Proteomes" id="UP000604046">
    <property type="component" value="Unassembled WGS sequence"/>
</dbReference>
<comment type="caution">
    <text evidence="2">The sequence shown here is derived from an EMBL/GenBank/DDBJ whole genome shotgun (WGS) entry which is preliminary data.</text>
</comment>
<keyword evidence="3" id="KW-1185">Reference proteome</keyword>
<protein>
    <submittedName>
        <fullName evidence="2">Uncharacterized protein</fullName>
    </submittedName>
</protein>
<evidence type="ECO:0000313" key="3">
    <source>
        <dbReference type="Proteomes" id="UP000604046"/>
    </source>
</evidence>
<dbReference type="EMBL" id="CAJNDS010000077">
    <property type="protein sequence ID" value="CAE6946082.1"/>
    <property type="molecule type" value="Genomic_DNA"/>
</dbReference>
<accession>A0A812HD23</accession>